<sequence length="120" mass="13564">MSNVHVRFKVGQGYISVGQTIQLSRNNSVKQTNRRIWLGWAEFGGLHRVFTSKILQCFKTTVLKQCILSVLTYGAEILKMGLVHKCKVAQSAMERAMPIVARADVSWGGDRIFLRAPLDW</sequence>
<reference evidence="1" key="1">
    <citation type="submission" date="2022-03" db="EMBL/GenBank/DDBJ databases">
        <authorList>
            <person name="Tunstrom K."/>
        </authorList>
    </citation>
    <scope>NUCLEOTIDE SEQUENCE</scope>
</reference>
<protein>
    <submittedName>
        <fullName evidence="1">Uncharacterized protein</fullName>
    </submittedName>
</protein>
<evidence type="ECO:0000313" key="2">
    <source>
        <dbReference type="Proteomes" id="UP001153954"/>
    </source>
</evidence>
<organism evidence="1 2">
    <name type="scientific">Euphydryas editha</name>
    <name type="common">Edith's checkerspot</name>
    <dbReference type="NCBI Taxonomy" id="104508"/>
    <lineage>
        <taxon>Eukaryota</taxon>
        <taxon>Metazoa</taxon>
        <taxon>Ecdysozoa</taxon>
        <taxon>Arthropoda</taxon>
        <taxon>Hexapoda</taxon>
        <taxon>Insecta</taxon>
        <taxon>Pterygota</taxon>
        <taxon>Neoptera</taxon>
        <taxon>Endopterygota</taxon>
        <taxon>Lepidoptera</taxon>
        <taxon>Glossata</taxon>
        <taxon>Ditrysia</taxon>
        <taxon>Papilionoidea</taxon>
        <taxon>Nymphalidae</taxon>
        <taxon>Nymphalinae</taxon>
        <taxon>Euphydryas</taxon>
    </lineage>
</organism>
<comment type="caution">
    <text evidence="1">The sequence shown here is derived from an EMBL/GenBank/DDBJ whole genome shotgun (WGS) entry which is preliminary data.</text>
</comment>
<name>A0AAU9UK51_EUPED</name>
<keyword evidence="2" id="KW-1185">Reference proteome</keyword>
<dbReference type="AlphaFoldDB" id="A0AAU9UK51"/>
<evidence type="ECO:0000313" key="1">
    <source>
        <dbReference type="EMBL" id="CAH2098256.1"/>
    </source>
</evidence>
<dbReference type="EMBL" id="CAKOGL010000019">
    <property type="protein sequence ID" value="CAH2098256.1"/>
    <property type="molecule type" value="Genomic_DNA"/>
</dbReference>
<accession>A0AAU9UK51</accession>
<dbReference type="Proteomes" id="UP001153954">
    <property type="component" value="Unassembled WGS sequence"/>
</dbReference>
<gene>
    <name evidence="1" type="ORF">EEDITHA_LOCUS13388</name>
</gene>
<proteinExistence type="predicted"/>